<organism evidence="2 3">
    <name type="scientific">Lacticaseibacillus sharpeae JCM 1186 = DSM 20505</name>
    <dbReference type="NCBI Taxonomy" id="1291052"/>
    <lineage>
        <taxon>Bacteria</taxon>
        <taxon>Bacillati</taxon>
        <taxon>Bacillota</taxon>
        <taxon>Bacilli</taxon>
        <taxon>Lactobacillales</taxon>
        <taxon>Lactobacillaceae</taxon>
        <taxon>Lacticaseibacillus</taxon>
    </lineage>
</organism>
<name>A0A0R1ZU77_9LACO</name>
<accession>A0A0R1ZU77</accession>
<evidence type="ECO:0008006" key="4">
    <source>
        <dbReference type="Google" id="ProtNLM"/>
    </source>
</evidence>
<keyword evidence="1" id="KW-1133">Transmembrane helix</keyword>
<reference evidence="2 3" key="1">
    <citation type="journal article" date="2015" name="Genome Announc.">
        <title>Expanding the biotechnology potential of lactobacilli through comparative genomics of 213 strains and associated genera.</title>
        <authorList>
            <person name="Sun Z."/>
            <person name="Harris H.M."/>
            <person name="McCann A."/>
            <person name="Guo C."/>
            <person name="Argimon S."/>
            <person name="Zhang W."/>
            <person name="Yang X."/>
            <person name="Jeffery I.B."/>
            <person name="Cooney J.C."/>
            <person name="Kagawa T.F."/>
            <person name="Liu W."/>
            <person name="Song Y."/>
            <person name="Salvetti E."/>
            <person name="Wrobel A."/>
            <person name="Rasinkangas P."/>
            <person name="Parkhill J."/>
            <person name="Rea M.C."/>
            <person name="O'Sullivan O."/>
            <person name="Ritari J."/>
            <person name="Douillard F.P."/>
            <person name="Paul Ross R."/>
            <person name="Yang R."/>
            <person name="Briner A.E."/>
            <person name="Felis G.E."/>
            <person name="de Vos W.M."/>
            <person name="Barrangou R."/>
            <person name="Klaenhammer T.R."/>
            <person name="Caufield P.W."/>
            <person name="Cui Y."/>
            <person name="Zhang H."/>
            <person name="O'Toole P.W."/>
        </authorList>
    </citation>
    <scope>NUCLEOTIDE SEQUENCE [LARGE SCALE GENOMIC DNA]</scope>
    <source>
        <strain evidence="2 3">DSM 20505</strain>
    </source>
</reference>
<feature type="transmembrane region" description="Helical" evidence="1">
    <location>
        <begin position="165"/>
        <end position="188"/>
    </location>
</feature>
<keyword evidence="3" id="KW-1185">Reference proteome</keyword>
<dbReference type="Proteomes" id="UP000051679">
    <property type="component" value="Unassembled WGS sequence"/>
</dbReference>
<comment type="caution">
    <text evidence="2">The sequence shown here is derived from an EMBL/GenBank/DDBJ whole genome shotgun (WGS) entry which is preliminary data.</text>
</comment>
<feature type="transmembrane region" description="Helical" evidence="1">
    <location>
        <begin position="200"/>
        <end position="217"/>
    </location>
</feature>
<proteinExistence type="predicted"/>
<keyword evidence="1" id="KW-0812">Transmembrane</keyword>
<dbReference type="Pfam" id="PF06570">
    <property type="entry name" value="DUF1129"/>
    <property type="match status" value="1"/>
</dbReference>
<evidence type="ECO:0000256" key="1">
    <source>
        <dbReference type="SAM" id="Phobius"/>
    </source>
</evidence>
<feature type="transmembrane region" description="Helical" evidence="1">
    <location>
        <begin position="102"/>
        <end position="123"/>
    </location>
</feature>
<protein>
    <recommendedName>
        <fullName evidence="4">Membrane-associated protein</fullName>
    </recommendedName>
</protein>
<dbReference type="PATRIC" id="fig|1291052.5.peg.1166"/>
<dbReference type="OrthoDB" id="2327103at2"/>
<dbReference type="EMBL" id="AYYO01000016">
    <property type="protein sequence ID" value="KRM55643.1"/>
    <property type="molecule type" value="Genomic_DNA"/>
</dbReference>
<dbReference type="InterPro" id="IPR009214">
    <property type="entry name" value="DUF1129"/>
</dbReference>
<keyword evidence="1" id="KW-0472">Membrane</keyword>
<gene>
    <name evidence="2" type="ORF">FC18_GL001148</name>
</gene>
<dbReference type="RefSeq" id="WP_054678816.1">
    <property type="nucleotide sequence ID" value="NZ_AYYO01000016.1"/>
</dbReference>
<evidence type="ECO:0000313" key="3">
    <source>
        <dbReference type="Proteomes" id="UP000051679"/>
    </source>
</evidence>
<dbReference type="AlphaFoldDB" id="A0A0R1ZU77"/>
<evidence type="ECO:0000313" key="2">
    <source>
        <dbReference type="EMBL" id="KRM55643.1"/>
    </source>
</evidence>
<sequence length="238" mass="26533">MAKKQEAQPVVEVNLDEELPKLSNKNADYVFRLRKFLKEEGVDEARETEMLQELIPAILKDQAAGKPANTVYGSPSVLADKLINAPKQAPAAQPFWIETTDLAFSFLAIFSLIYGAMGLFAIWRHKTITQNSGGLLSLAIMSFVAAAAFTYYSRWAEKPKNDRPNGFLTAAVFFALIIVGSFFTTWLTGINTPITASMPWWGQFILAVVAYGAHFFMKRKYNLRNLFQAAGATPRPKK</sequence>
<feature type="transmembrane region" description="Helical" evidence="1">
    <location>
        <begin position="135"/>
        <end position="153"/>
    </location>
</feature>
<dbReference type="STRING" id="1291052.FC18_GL001148"/>